<gene>
    <name evidence="1" type="ORF">RHGRI_023940</name>
</gene>
<proteinExistence type="predicted"/>
<reference evidence="1" key="1">
    <citation type="submission" date="2020-08" db="EMBL/GenBank/DDBJ databases">
        <title>Plant Genome Project.</title>
        <authorList>
            <person name="Zhang R.-G."/>
        </authorList>
    </citation>
    <scope>NUCLEOTIDE SEQUENCE</scope>
    <source>
        <strain evidence="1">WSP0</strain>
        <tissue evidence="1">Leaf</tissue>
    </source>
</reference>
<evidence type="ECO:0000313" key="1">
    <source>
        <dbReference type="EMBL" id="KAG5536331.1"/>
    </source>
</evidence>
<dbReference type="EMBL" id="JACTNZ010000008">
    <property type="protein sequence ID" value="KAG5536331.1"/>
    <property type="molecule type" value="Genomic_DNA"/>
</dbReference>
<organism evidence="1 2">
    <name type="scientific">Rhododendron griersonianum</name>
    <dbReference type="NCBI Taxonomy" id="479676"/>
    <lineage>
        <taxon>Eukaryota</taxon>
        <taxon>Viridiplantae</taxon>
        <taxon>Streptophyta</taxon>
        <taxon>Embryophyta</taxon>
        <taxon>Tracheophyta</taxon>
        <taxon>Spermatophyta</taxon>
        <taxon>Magnoliopsida</taxon>
        <taxon>eudicotyledons</taxon>
        <taxon>Gunneridae</taxon>
        <taxon>Pentapetalae</taxon>
        <taxon>asterids</taxon>
        <taxon>Ericales</taxon>
        <taxon>Ericaceae</taxon>
        <taxon>Ericoideae</taxon>
        <taxon>Rhodoreae</taxon>
        <taxon>Rhododendron</taxon>
    </lineage>
</organism>
<evidence type="ECO:0000313" key="2">
    <source>
        <dbReference type="Proteomes" id="UP000823749"/>
    </source>
</evidence>
<name>A0AAV6J5C5_9ERIC</name>
<dbReference type="Proteomes" id="UP000823749">
    <property type="component" value="Chromosome 8"/>
</dbReference>
<keyword evidence="2" id="KW-1185">Reference proteome</keyword>
<accession>A0AAV6J5C5</accession>
<protein>
    <submittedName>
        <fullName evidence="1">Uncharacterized protein</fullName>
    </submittedName>
</protein>
<dbReference type="AlphaFoldDB" id="A0AAV6J5C5"/>
<sequence length="148" mass="17027">MSNKKQGGRPPSSPKVLADYRSLLVPEYTGPTPLSEDNMELYEVPITWEIPPPAVDHEYLPPTEVRASHVEDFEQPFSFPIYNVETDPELEAAVLDCSQYYLEPWEEPPVIMEEEFHEQGYKLLEETVAGAKRDYKKRLRGMFGIILP</sequence>
<comment type="caution">
    <text evidence="1">The sequence shown here is derived from an EMBL/GenBank/DDBJ whole genome shotgun (WGS) entry which is preliminary data.</text>
</comment>